<organism evidence="7 8">
    <name type="scientific">Loktanella atrilutea</name>
    <dbReference type="NCBI Taxonomy" id="366533"/>
    <lineage>
        <taxon>Bacteria</taxon>
        <taxon>Pseudomonadati</taxon>
        <taxon>Pseudomonadota</taxon>
        <taxon>Alphaproteobacteria</taxon>
        <taxon>Rhodobacterales</taxon>
        <taxon>Roseobacteraceae</taxon>
        <taxon>Loktanella</taxon>
    </lineage>
</organism>
<dbReference type="SUPFAM" id="SSF56801">
    <property type="entry name" value="Acetyl-CoA synthetase-like"/>
    <property type="match status" value="1"/>
</dbReference>
<dbReference type="PANTHER" id="PTHR24096">
    <property type="entry name" value="LONG-CHAIN-FATTY-ACID--COA LIGASE"/>
    <property type="match status" value="1"/>
</dbReference>
<evidence type="ECO:0000259" key="5">
    <source>
        <dbReference type="Pfam" id="PF00501"/>
    </source>
</evidence>
<dbReference type="GO" id="GO:0005524">
    <property type="term" value="F:ATP binding"/>
    <property type="evidence" value="ECO:0007669"/>
    <property type="project" value="UniProtKB-KW"/>
</dbReference>
<dbReference type="Gene3D" id="3.30.300.30">
    <property type="match status" value="1"/>
</dbReference>
<keyword evidence="3" id="KW-0547">Nucleotide-binding</keyword>
<dbReference type="InterPro" id="IPR025110">
    <property type="entry name" value="AMP-bd_C"/>
</dbReference>
<keyword evidence="2 7" id="KW-0436">Ligase</keyword>
<dbReference type="GO" id="GO:0016405">
    <property type="term" value="F:CoA-ligase activity"/>
    <property type="evidence" value="ECO:0007669"/>
    <property type="project" value="TreeGrafter"/>
</dbReference>
<evidence type="ECO:0000256" key="3">
    <source>
        <dbReference type="ARBA" id="ARBA00022741"/>
    </source>
</evidence>
<proteinExistence type="inferred from homology"/>
<dbReference type="RefSeq" id="WP_072856383.1">
    <property type="nucleotide sequence ID" value="NZ_FQUE01000002.1"/>
</dbReference>
<reference evidence="8" key="1">
    <citation type="submission" date="2016-11" db="EMBL/GenBank/DDBJ databases">
        <authorList>
            <person name="Varghese N."/>
            <person name="Submissions S."/>
        </authorList>
    </citation>
    <scope>NUCLEOTIDE SEQUENCE [LARGE SCALE GENOMIC DNA]</scope>
    <source>
        <strain evidence="8">DSM 29326</strain>
    </source>
</reference>
<dbReference type="AlphaFoldDB" id="A0A1M4WV91"/>
<dbReference type="InterPro" id="IPR020845">
    <property type="entry name" value="AMP-binding_CS"/>
</dbReference>
<evidence type="ECO:0000259" key="6">
    <source>
        <dbReference type="Pfam" id="PF13193"/>
    </source>
</evidence>
<dbReference type="Pfam" id="PF00501">
    <property type="entry name" value="AMP-binding"/>
    <property type="match status" value="1"/>
</dbReference>
<feature type="domain" description="AMP-binding enzyme C-terminal" evidence="6">
    <location>
        <begin position="431"/>
        <end position="505"/>
    </location>
</feature>
<dbReference type="PANTHER" id="PTHR24096:SF149">
    <property type="entry name" value="AMP-BINDING DOMAIN-CONTAINING PROTEIN-RELATED"/>
    <property type="match status" value="1"/>
</dbReference>
<dbReference type="InterPro" id="IPR045851">
    <property type="entry name" value="AMP-bd_C_sf"/>
</dbReference>
<dbReference type="FunFam" id="3.30.300.30:FF:000007">
    <property type="entry name" value="4-coumarate--CoA ligase 2"/>
    <property type="match status" value="1"/>
</dbReference>
<dbReference type="STRING" id="366533.SAMN05444339_102239"/>
<evidence type="ECO:0000313" key="7">
    <source>
        <dbReference type="EMBL" id="SHE84973.1"/>
    </source>
</evidence>
<dbReference type="Pfam" id="PF13193">
    <property type="entry name" value="AMP-binding_C"/>
    <property type="match status" value="1"/>
</dbReference>
<name>A0A1M4WV91_LOKAT</name>
<comment type="similarity">
    <text evidence="1">Belongs to the ATP-dependent AMP-binding enzyme family.</text>
</comment>
<dbReference type="Proteomes" id="UP000183987">
    <property type="component" value="Unassembled WGS sequence"/>
</dbReference>
<evidence type="ECO:0000313" key="8">
    <source>
        <dbReference type="Proteomes" id="UP000183987"/>
    </source>
</evidence>
<dbReference type="Gene3D" id="3.40.50.12780">
    <property type="entry name" value="N-terminal domain of ligase-like"/>
    <property type="match status" value="1"/>
</dbReference>
<evidence type="ECO:0000256" key="4">
    <source>
        <dbReference type="ARBA" id="ARBA00022840"/>
    </source>
</evidence>
<sequence>MSIFESTFDPIVLRDVSITDRVFEGLRDRPNEVVLTDGPTGRTLTAAQFIDQVESLAGGLTARGFGAGHTVALMAPNCPEYCVVFHAVAYAGGTITTINPTYTESEVRHQLQDSQAECLITVPAFRDTARAAMAKTAVTELVTIGQAPDTPELADLMGDPLSHQVAVDFDAHTVVLPYSSGTTGLPKGVMLSHRNLVTNVDQIIEGVNFRRGEVAAAFLPFFHIYGMTVMMNVHLAGGGGLVTLPRFDLELFLRVSQDHRSKRMWIVPPVALALAKHPLVDQFDLSSLEEIFCGAAPLGADLSNAVGRRLNCVSLQGYGMTELSPVSHLSPREEAKPGASGLAAPNVQCRIVNIETGEDMGPGEEGELWVKGPNVMQGYLNNAKATADTIVEGGWLRTGDISYIDADGHMFIVDRLKELIKYKGFQVAPAELEAAIVSMDGVTDAAVVGLPDPDAGEIPMAFVVRTDDGPDAEAIKDHLSRTLSSYKQVHRIDFVDTIPKSASGKILRRLLRDEVKARG</sequence>
<dbReference type="PROSITE" id="PS00455">
    <property type="entry name" value="AMP_BINDING"/>
    <property type="match status" value="1"/>
</dbReference>
<keyword evidence="8" id="KW-1185">Reference proteome</keyword>
<gene>
    <name evidence="7" type="ORF">SAMN05444339_102239</name>
</gene>
<evidence type="ECO:0000256" key="2">
    <source>
        <dbReference type="ARBA" id="ARBA00022598"/>
    </source>
</evidence>
<dbReference type="OrthoDB" id="9803968at2"/>
<dbReference type="FunFam" id="3.40.50.12780:FF:000003">
    <property type="entry name" value="Long-chain-fatty-acid--CoA ligase FadD"/>
    <property type="match status" value="1"/>
</dbReference>
<dbReference type="InterPro" id="IPR000873">
    <property type="entry name" value="AMP-dep_synth/lig_dom"/>
</dbReference>
<dbReference type="InterPro" id="IPR042099">
    <property type="entry name" value="ANL_N_sf"/>
</dbReference>
<feature type="domain" description="AMP-dependent synthetase/ligase" evidence="5">
    <location>
        <begin position="27"/>
        <end position="380"/>
    </location>
</feature>
<protein>
    <submittedName>
        <fullName evidence="7">4-coumarate--CoA ligase</fullName>
    </submittedName>
</protein>
<keyword evidence="4" id="KW-0067">ATP-binding</keyword>
<accession>A0A1M4WV91</accession>
<evidence type="ECO:0000256" key="1">
    <source>
        <dbReference type="ARBA" id="ARBA00006432"/>
    </source>
</evidence>
<dbReference type="EMBL" id="FQUE01000002">
    <property type="protein sequence ID" value="SHE84973.1"/>
    <property type="molecule type" value="Genomic_DNA"/>
</dbReference>